<dbReference type="Pfam" id="PF13365">
    <property type="entry name" value="Trypsin_2"/>
    <property type="match status" value="1"/>
</dbReference>
<dbReference type="PANTHER" id="PTHR43343">
    <property type="entry name" value="PEPTIDASE S12"/>
    <property type="match status" value="1"/>
</dbReference>
<evidence type="ECO:0000256" key="3">
    <source>
        <dbReference type="ARBA" id="ARBA00022801"/>
    </source>
</evidence>
<dbReference type="RefSeq" id="WP_326928118.1">
    <property type="nucleotide sequence ID" value="NZ_CP123443.1"/>
</dbReference>
<dbReference type="SMART" id="SM00228">
    <property type="entry name" value="PDZ"/>
    <property type="match status" value="1"/>
</dbReference>
<organism evidence="6 7">
    <name type="scientific">Candidatus Haliotispira prima</name>
    <dbReference type="NCBI Taxonomy" id="3034016"/>
    <lineage>
        <taxon>Bacteria</taxon>
        <taxon>Pseudomonadati</taxon>
        <taxon>Spirochaetota</taxon>
        <taxon>Spirochaetia</taxon>
        <taxon>Spirochaetales</taxon>
        <taxon>Spirochaetaceae</taxon>
        <taxon>Candidatus Haliotispira</taxon>
    </lineage>
</organism>
<keyword evidence="3" id="KW-0378">Hydrolase</keyword>
<dbReference type="SUPFAM" id="SSF50156">
    <property type="entry name" value="PDZ domain-like"/>
    <property type="match status" value="1"/>
</dbReference>
<protein>
    <submittedName>
        <fullName evidence="6">Trypsin-like peptidase domain-containing protein</fullName>
    </submittedName>
</protein>
<keyword evidence="4" id="KW-0812">Transmembrane</keyword>
<dbReference type="Gene3D" id="2.30.42.10">
    <property type="match status" value="1"/>
</dbReference>
<dbReference type="Pfam" id="PF13180">
    <property type="entry name" value="PDZ_2"/>
    <property type="match status" value="1"/>
</dbReference>
<evidence type="ECO:0000313" key="6">
    <source>
        <dbReference type="EMBL" id="WGK69921.1"/>
    </source>
</evidence>
<dbReference type="Proteomes" id="UP001228690">
    <property type="component" value="Chromosome"/>
</dbReference>
<keyword evidence="2" id="KW-0645">Protease</keyword>
<evidence type="ECO:0000313" key="7">
    <source>
        <dbReference type="Proteomes" id="UP001228690"/>
    </source>
</evidence>
<reference evidence="6 7" key="1">
    <citation type="submission" date="2023-04" db="EMBL/GenBank/DDBJ databases">
        <title>Spirochaete genome identified in red abalone sample constitutes a novel genus.</title>
        <authorList>
            <person name="Sharma S.P."/>
            <person name="Purcell C.M."/>
            <person name="Hyde J.R."/>
            <person name="Severin A.J."/>
        </authorList>
    </citation>
    <scope>NUCLEOTIDE SEQUENCE [LARGE SCALE GENOMIC DNA]</scope>
    <source>
        <strain evidence="6 7">SP-2023</strain>
    </source>
</reference>
<dbReference type="PRINTS" id="PR00834">
    <property type="entry name" value="PROTEASES2C"/>
</dbReference>
<dbReference type="InterPro" id="IPR043504">
    <property type="entry name" value="Peptidase_S1_PA_chymotrypsin"/>
</dbReference>
<evidence type="ECO:0000256" key="4">
    <source>
        <dbReference type="SAM" id="Phobius"/>
    </source>
</evidence>
<keyword evidence="4" id="KW-1133">Transmembrane helix</keyword>
<keyword evidence="7" id="KW-1185">Reference proteome</keyword>
<name>A0ABY8MIS2_9SPIO</name>
<keyword evidence="4" id="KW-0472">Membrane</keyword>
<dbReference type="SUPFAM" id="SSF50494">
    <property type="entry name" value="Trypsin-like serine proteases"/>
    <property type="match status" value="1"/>
</dbReference>
<accession>A0ABY8MIS2</accession>
<dbReference type="PANTHER" id="PTHR43343:SF3">
    <property type="entry name" value="PROTEASE DO-LIKE 8, CHLOROPLASTIC"/>
    <property type="match status" value="1"/>
</dbReference>
<evidence type="ECO:0000259" key="5">
    <source>
        <dbReference type="SMART" id="SM00228"/>
    </source>
</evidence>
<gene>
    <name evidence="6" type="ORF">P0082_03420</name>
</gene>
<comment type="similarity">
    <text evidence="1">Belongs to the peptidase S1C family.</text>
</comment>
<proteinExistence type="inferred from homology"/>
<evidence type="ECO:0000256" key="2">
    <source>
        <dbReference type="ARBA" id="ARBA00022670"/>
    </source>
</evidence>
<dbReference type="EMBL" id="CP123443">
    <property type="protein sequence ID" value="WGK69921.1"/>
    <property type="molecule type" value="Genomic_DNA"/>
</dbReference>
<dbReference type="InterPro" id="IPR036034">
    <property type="entry name" value="PDZ_sf"/>
</dbReference>
<dbReference type="InterPro" id="IPR001940">
    <property type="entry name" value="Peptidase_S1C"/>
</dbReference>
<feature type="domain" description="PDZ" evidence="5">
    <location>
        <begin position="314"/>
        <end position="413"/>
    </location>
</feature>
<sequence>MQRTKDVTDPAKMVLLSFCSGFVGALLVYLAMTYLPGLPGVDKEQDLPVVDSLRDEVVRDFGDVPNIPPGVPELRKIAGTKPARIGNRASSHTGSELNNIEVYEKTNQAVVNITAWKETQVFNWFFEPIPREDEAIGSGSIINEEGYILTNNHVVLNALKLLITLYDGSRFEGEIVGTDPENDLAIIRFDPKGRKLSTISLVDDNALQVGQKVFAIGNPYGFERTLTVGIVSGLGRPIQNENNLIIQGMIQTDASINPGNSGGPLLNSRGKMIGVNSSIYSPTGSSVGLGFAVPVSTVKRVLPDLIQYGEVRRGWIDIQVMPLFPQLVRYSRLSVEKGLLVSRVLAGSPAEKSGLKGGKRDQAVRSGNRVVYLGGDIIVQINDTEVAGMADLYSALEPTHPGEVATLTVIRNGKKLKLKVKLSSRKTESFSG</sequence>
<evidence type="ECO:0000256" key="1">
    <source>
        <dbReference type="ARBA" id="ARBA00010541"/>
    </source>
</evidence>
<dbReference type="InterPro" id="IPR051201">
    <property type="entry name" value="Chloro_Bact_Ser_Proteases"/>
</dbReference>
<feature type="transmembrane region" description="Helical" evidence="4">
    <location>
        <begin position="12"/>
        <end position="35"/>
    </location>
</feature>
<dbReference type="InterPro" id="IPR001478">
    <property type="entry name" value="PDZ"/>
</dbReference>
<dbReference type="InterPro" id="IPR009003">
    <property type="entry name" value="Peptidase_S1_PA"/>
</dbReference>
<dbReference type="Gene3D" id="2.40.10.10">
    <property type="entry name" value="Trypsin-like serine proteases"/>
    <property type="match status" value="2"/>
</dbReference>